<dbReference type="Pfam" id="PF04749">
    <property type="entry name" value="PLAC8"/>
    <property type="match status" value="1"/>
</dbReference>
<dbReference type="NCBIfam" id="TIGR01571">
    <property type="entry name" value="A_thal_Cys_rich"/>
    <property type="match status" value="1"/>
</dbReference>
<keyword evidence="3" id="KW-1185">Reference proteome</keyword>
<evidence type="ECO:0000313" key="3">
    <source>
        <dbReference type="Proteomes" id="UP001174997"/>
    </source>
</evidence>
<proteinExistence type="predicted"/>
<gene>
    <name evidence="2" type="ORF">QBC41DRAFT_224453</name>
</gene>
<evidence type="ECO:0000313" key="2">
    <source>
        <dbReference type="EMBL" id="KAK0669200.1"/>
    </source>
</evidence>
<comment type="caution">
    <text evidence="2">The sequence shown here is derived from an EMBL/GenBank/DDBJ whole genome shotgun (WGS) entry which is preliminary data.</text>
</comment>
<protein>
    <submittedName>
        <fullName evidence="2">PLAC8 family-domain-containing protein</fullName>
    </submittedName>
</protein>
<dbReference type="InterPro" id="IPR006461">
    <property type="entry name" value="PLAC_motif_containing"/>
</dbReference>
<organism evidence="2 3">
    <name type="scientific">Cercophora samala</name>
    <dbReference type="NCBI Taxonomy" id="330535"/>
    <lineage>
        <taxon>Eukaryota</taxon>
        <taxon>Fungi</taxon>
        <taxon>Dikarya</taxon>
        <taxon>Ascomycota</taxon>
        <taxon>Pezizomycotina</taxon>
        <taxon>Sordariomycetes</taxon>
        <taxon>Sordariomycetidae</taxon>
        <taxon>Sordariales</taxon>
        <taxon>Lasiosphaeriaceae</taxon>
        <taxon>Cercophora</taxon>
    </lineage>
</organism>
<reference evidence="2" key="1">
    <citation type="submission" date="2023-06" db="EMBL/GenBank/DDBJ databases">
        <title>Genome-scale phylogeny and comparative genomics of the fungal order Sordariales.</title>
        <authorList>
            <consortium name="Lawrence Berkeley National Laboratory"/>
            <person name="Hensen N."/>
            <person name="Bonometti L."/>
            <person name="Westerberg I."/>
            <person name="Brannstrom I.O."/>
            <person name="Guillou S."/>
            <person name="Cros-Aarteil S."/>
            <person name="Calhoun S."/>
            <person name="Haridas S."/>
            <person name="Kuo A."/>
            <person name="Mondo S."/>
            <person name="Pangilinan J."/>
            <person name="Riley R."/>
            <person name="Labutti K."/>
            <person name="Andreopoulos B."/>
            <person name="Lipzen A."/>
            <person name="Chen C."/>
            <person name="Yanf M."/>
            <person name="Daum C."/>
            <person name="Ng V."/>
            <person name="Clum A."/>
            <person name="Steindorff A."/>
            <person name="Ohm R."/>
            <person name="Martin F."/>
            <person name="Silar P."/>
            <person name="Natvig D."/>
            <person name="Lalanne C."/>
            <person name="Gautier V."/>
            <person name="Ament-Velasquez S.L."/>
            <person name="Kruys A."/>
            <person name="Hutchinson M.I."/>
            <person name="Powell A.J."/>
            <person name="Barry K."/>
            <person name="Miller A.N."/>
            <person name="Grigoriev I.V."/>
            <person name="Debuchy R."/>
            <person name="Gladieux P."/>
            <person name="Thoren M.H."/>
            <person name="Johannesson H."/>
        </authorList>
    </citation>
    <scope>NUCLEOTIDE SEQUENCE</scope>
    <source>
        <strain evidence="2">CBS 307.81</strain>
    </source>
</reference>
<sequence length="166" mass="18779">DTMSTTQEQKHPEDTNSLPTTTTKTTSQWETPLIQCFPCGPFWKAIFCPCIFYGQTAQRLRDPNLPAEKHNADCTDFAMNNLLLSIDIMTHRAEIRKRYNIPGSQTKDCLVSCFCCSCAVVQQDEEVRGRQEREGIRVGYKAEAPMMVNGGETERRGERRGGVLQV</sequence>
<dbReference type="EMBL" id="JAULSY010000046">
    <property type="protein sequence ID" value="KAK0669200.1"/>
    <property type="molecule type" value="Genomic_DNA"/>
</dbReference>
<feature type="non-terminal residue" evidence="2">
    <location>
        <position position="166"/>
    </location>
</feature>
<dbReference type="AlphaFoldDB" id="A0AA39ZEU8"/>
<feature type="region of interest" description="Disordered" evidence="1">
    <location>
        <begin position="1"/>
        <end position="24"/>
    </location>
</feature>
<dbReference type="PANTHER" id="PTHR15907">
    <property type="entry name" value="DUF614 FAMILY PROTEIN-RELATED"/>
    <property type="match status" value="1"/>
</dbReference>
<dbReference type="Proteomes" id="UP001174997">
    <property type="component" value="Unassembled WGS sequence"/>
</dbReference>
<accession>A0AA39ZEU8</accession>
<name>A0AA39ZEU8_9PEZI</name>
<evidence type="ECO:0000256" key="1">
    <source>
        <dbReference type="SAM" id="MobiDB-lite"/>
    </source>
</evidence>